<feature type="compositionally biased region" description="Polar residues" evidence="2">
    <location>
        <begin position="150"/>
        <end position="167"/>
    </location>
</feature>
<evidence type="ECO:0000313" key="4">
    <source>
        <dbReference type="EMBL" id="PZD71292.1"/>
    </source>
</evidence>
<gene>
    <name evidence="4" type="ORF">C1752_07282</name>
</gene>
<keyword evidence="3" id="KW-1133">Transmembrane helix</keyword>
<feature type="coiled-coil region" evidence="1">
    <location>
        <begin position="105"/>
        <end position="136"/>
    </location>
</feature>
<keyword evidence="5" id="KW-1185">Reference proteome</keyword>
<dbReference type="AlphaFoldDB" id="A0A2W1JJR7"/>
<keyword evidence="3" id="KW-0812">Transmembrane</keyword>
<name>A0A2W1JJR7_9CYAN</name>
<proteinExistence type="predicted"/>
<organism evidence="4 5">
    <name type="scientific">Acaryochloris thomasi RCC1774</name>
    <dbReference type="NCBI Taxonomy" id="1764569"/>
    <lineage>
        <taxon>Bacteria</taxon>
        <taxon>Bacillati</taxon>
        <taxon>Cyanobacteriota</taxon>
        <taxon>Cyanophyceae</taxon>
        <taxon>Acaryochloridales</taxon>
        <taxon>Acaryochloridaceae</taxon>
        <taxon>Acaryochloris</taxon>
        <taxon>Acaryochloris thomasi</taxon>
    </lineage>
</organism>
<evidence type="ECO:0000256" key="2">
    <source>
        <dbReference type="SAM" id="MobiDB-lite"/>
    </source>
</evidence>
<feature type="region of interest" description="Disordered" evidence="2">
    <location>
        <begin position="144"/>
        <end position="167"/>
    </location>
</feature>
<feature type="transmembrane region" description="Helical" evidence="3">
    <location>
        <begin position="63"/>
        <end position="80"/>
    </location>
</feature>
<accession>A0A2W1JJR7</accession>
<evidence type="ECO:0000256" key="3">
    <source>
        <dbReference type="SAM" id="Phobius"/>
    </source>
</evidence>
<dbReference type="Proteomes" id="UP000248857">
    <property type="component" value="Unassembled WGS sequence"/>
</dbReference>
<dbReference type="EMBL" id="PQWO01000019">
    <property type="protein sequence ID" value="PZD71292.1"/>
    <property type="molecule type" value="Genomic_DNA"/>
</dbReference>
<feature type="transmembrane region" description="Helical" evidence="3">
    <location>
        <begin position="36"/>
        <end position="56"/>
    </location>
</feature>
<keyword evidence="3" id="KW-0472">Membrane</keyword>
<comment type="caution">
    <text evidence="4">The sequence shown here is derived from an EMBL/GenBank/DDBJ whole genome shotgun (WGS) entry which is preliminary data.</text>
</comment>
<protein>
    <submittedName>
        <fullName evidence="4">Uncharacterized protein</fullName>
    </submittedName>
</protein>
<keyword evidence="1" id="KW-0175">Coiled coil</keyword>
<evidence type="ECO:0000256" key="1">
    <source>
        <dbReference type="SAM" id="Coils"/>
    </source>
</evidence>
<evidence type="ECO:0000313" key="5">
    <source>
        <dbReference type="Proteomes" id="UP000248857"/>
    </source>
</evidence>
<reference evidence="4 5" key="1">
    <citation type="journal article" date="2018" name="Sci. Rep.">
        <title>A novel species of the marine cyanobacterium Acaryochloris with a unique pigment content and lifestyle.</title>
        <authorList>
            <person name="Partensky F."/>
            <person name="Six C."/>
            <person name="Ratin M."/>
            <person name="Garczarek L."/>
            <person name="Vaulot D."/>
            <person name="Probert I."/>
            <person name="Calteau A."/>
            <person name="Gourvil P."/>
            <person name="Marie D."/>
            <person name="Grebert T."/>
            <person name="Bouchier C."/>
            <person name="Le Panse S."/>
            <person name="Gachenot M."/>
            <person name="Rodriguez F."/>
            <person name="Garrido J.L."/>
        </authorList>
    </citation>
    <scope>NUCLEOTIDE SEQUENCE [LARGE SCALE GENOMIC DNA]</scope>
    <source>
        <strain evidence="4 5">RCC1774</strain>
    </source>
</reference>
<dbReference type="RefSeq" id="WP_110988224.1">
    <property type="nucleotide sequence ID" value="NZ_CAWNWM010000019.1"/>
</dbReference>
<sequence length="167" mass="18834">MKQPVAENLFQPSLDRWIDQGAAPYLNLTWWVAHPLVMVVAIVVLLVLVQGILGLVSNVIKRLLLLIVKSPYLLLQWLLAKSSKSLSLPTMTLKSPSRKRKVETEDNLQERLLIALNQLEMAKQEQDRVLKELKMILVESQRKAKAVHPSASSSPSQPLKNTSLVDR</sequence>